<evidence type="ECO:0000256" key="4">
    <source>
        <dbReference type="ARBA" id="ARBA00034617"/>
    </source>
</evidence>
<dbReference type="Gene3D" id="3.40.50.300">
    <property type="entry name" value="P-loop containing nucleotide triphosphate hydrolases"/>
    <property type="match status" value="1"/>
</dbReference>
<keyword evidence="3" id="KW-0413">Isomerase</keyword>
<dbReference type="GO" id="GO:0005694">
    <property type="term" value="C:chromosome"/>
    <property type="evidence" value="ECO:0007669"/>
    <property type="project" value="TreeGrafter"/>
</dbReference>
<dbReference type="GO" id="GO:0003677">
    <property type="term" value="F:DNA binding"/>
    <property type="evidence" value="ECO:0007669"/>
    <property type="project" value="UniProtKB-KW"/>
</dbReference>
<keyword evidence="2" id="KW-0238">DNA-binding</keyword>
<dbReference type="EMBL" id="KN837435">
    <property type="protein sequence ID" value="KIJ25082.1"/>
    <property type="molecule type" value="Genomic_DNA"/>
</dbReference>
<dbReference type="PANTHER" id="PTHR13710">
    <property type="entry name" value="DNA HELICASE RECQ FAMILY MEMBER"/>
    <property type="match status" value="1"/>
</dbReference>
<reference evidence="7 8" key="1">
    <citation type="submission" date="2014-06" db="EMBL/GenBank/DDBJ databases">
        <title>Evolutionary Origins and Diversification of the Mycorrhizal Mutualists.</title>
        <authorList>
            <consortium name="DOE Joint Genome Institute"/>
            <consortium name="Mycorrhizal Genomics Consortium"/>
            <person name="Kohler A."/>
            <person name="Kuo A."/>
            <person name="Nagy L.G."/>
            <person name="Floudas D."/>
            <person name="Copeland A."/>
            <person name="Barry K.W."/>
            <person name="Cichocki N."/>
            <person name="Veneault-Fourrey C."/>
            <person name="LaButti K."/>
            <person name="Lindquist E.A."/>
            <person name="Lipzen A."/>
            <person name="Lundell T."/>
            <person name="Morin E."/>
            <person name="Murat C."/>
            <person name="Riley R."/>
            <person name="Ohm R."/>
            <person name="Sun H."/>
            <person name="Tunlid A."/>
            <person name="Henrissat B."/>
            <person name="Grigoriev I.V."/>
            <person name="Hibbett D.S."/>
            <person name="Martin F."/>
        </authorList>
    </citation>
    <scope>NUCLEOTIDE SEQUENCE [LARGE SCALE GENOMIC DNA]</scope>
    <source>
        <strain evidence="7 8">SS14</strain>
    </source>
</reference>
<name>A0A0C9U7L7_SPHS4</name>
<evidence type="ECO:0000313" key="8">
    <source>
        <dbReference type="Proteomes" id="UP000054279"/>
    </source>
</evidence>
<dbReference type="InterPro" id="IPR014001">
    <property type="entry name" value="Helicase_ATP-bd"/>
</dbReference>
<evidence type="ECO:0000256" key="3">
    <source>
        <dbReference type="ARBA" id="ARBA00023235"/>
    </source>
</evidence>
<dbReference type="GO" id="GO:0043138">
    <property type="term" value="F:3'-5' DNA helicase activity"/>
    <property type="evidence" value="ECO:0007669"/>
    <property type="project" value="UniProtKB-EC"/>
</dbReference>
<gene>
    <name evidence="7" type="ORF">M422DRAFT_193901</name>
</gene>
<dbReference type="OrthoDB" id="6107726at2759"/>
<dbReference type="SUPFAM" id="SSF52540">
    <property type="entry name" value="P-loop containing nucleoside triphosphate hydrolases"/>
    <property type="match status" value="1"/>
</dbReference>
<feature type="domain" description="Helicase ATP-binding" evidence="6">
    <location>
        <begin position="1"/>
        <end position="96"/>
    </location>
</feature>
<accession>A0A0C9U7L7</accession>
<dbReference type="AlphaFoldDB" id="A0A0C9U7L7"/>
<evidence type="ECO:0000256" key="2">
    <source>
        <dbReference type="ARBA" id="ARBA00023125"/>
    </source>
</evidence>
<feature type="non-terminal residue" evidence="7">
    <location>
        <position position="1"/>
    </location>
</feature>
<dbReference type="EC" id="5.6.2.4" evidence="5"/>
<evidence type="ECO:0000259" key="6">
    <source>
        <dbReference type="PROSITE" id="PS51192"/>
    </source>
</evidence>
<dbReference type="GO" id="GO:0000724">
    <property type="term" value="P:double-strand break repair via homologous recombination"/>
    <property type="evidence" value="ECO:0007669"/>
    <property type="project" value="TreeGrafter"/>
</dbReference>
<proteinExistence type="inferred from homology"/>
<comment type="catalytic activity">
    <reaction evidence="4">
        <text>Couples ATP hydrolysis with the unwinding of duplex DNA by translocating in the 3'-5' direction.</text>
        <dbReference type="EC" id="5.6.2.4"/>
    </reaction>
</comment>
<dbReference type="PROSITE" id="PS51192">
    <property type="entry name" value="HELICASE_ATP_BIND_1"/>
    <property type="match status" value="1"/>
</dbReference>
<evidence type="ECO:0000256" key="1">
    <source>
        <dbReference type="ARBA" id="ARBA00005446"/>
    </source>
</evidence>
<evidence type="ECO:0000313" key="7">
    <source>
        <dbReference type="EMBL" id="KIJ25082.1"/>
    </source>
</evidence>
<comment type="similarity">
    <text evidence="1">Belongs to the helicase family. RecQ subfamily.</text>
</comment>
<dbReference type="GO" id="GO:0005737">
    <property type="term" value="C:cytoplasm"/>
    <property type="evidence" value="ECO:0007669"/>
    <property type="project" value="TreeGrafter"/>
</dbReference>
<evidence type="ECO:0000256" key="5">
    <source>
        <dbReference type="ARBA" id="ARBA00034808"/>
    </source>
</evidence>
<dbReference type="InterPro" id="IPR027417">
    <property type="entry name" value="P-loop_NTPase"/>
</dbReference>
<dbReference type="PANTHER" id="PTHR13710:SF105">
    <property type="entry name" value="ATP-DEPENDENT DNA HELICASE Q1"/>
    <property type="match status" value="1"/>
</dbReference>
<organism evidence="7 8">
    <name type="scientific">Sphaerobolus stellatus (strain SS14)</name>
    <dbReference type="NCBI Taxonomy" id="990650"/>
    <lineage>
        <taxon>Eukaryota</taxon>
        <taxon>Fungi</taxon>
        <taxon>Dikarya</taxon>
        <taxon>Basidiomycota</taxon>
        <taxon>Agaricomycotina</taxon>
        <taxon>Agaricomycetes</taxon>
        <taxon>Phallomycetidae</taxon>
        <taxon>Geastrales</taxon>
        <taxon>Sphaerobolaceae</taxon>
        <taxon>Sphaerobolus</taxon>
    </lineage>
</organism>
<dbReference type="Proteomes" id="UP000054279">
    <property type="component" value="Unassembled WGS sequence"/>
</dbReference>
<protein>
    <recommendedName>
        <fullName evidence="5">DNA 3'-5' helicase</fullName>
        <ecNumber evidence="5">5.6.2.4</ecNumber>
    </recommendedName>
</protein>
<sequence length="109" mass="12061">YQQISKRIYNVIFTSPEFLFSNDDFRNAISSLDVIAFVIDEAYVIKAWGPKFQQDYSRIGKARALFPNAAMVGVSATMPPAILQDVCATAVNTQLGVHGVTQCDTLSWP</sequence>
<keyword evidence="8" id="KW-1185">Reference proteome</keyword>
<dbReference type="GO" id="GO:0009378">
    <property type="term" value="F:four-way junction helicase activity"/>
    <property type="evidence" value="ECO:0007669"/>
    <property type="project" value="TreeGrafter"/>
</dbReference>
<dbReference type="HOGENOM" id="CLU_2190353_0_0_1"/>